<keyword evidence="3" id="KW-1185">Reference proteome</keyword>
<keyword evidence="1" id="KW-1133">Transmembrane helix</keyword>
<proteinExistence type="predicted"/>
<name>A0ABN3A7G5_9ACTN</name>
<dbReference type="EMBL" id="BAAAMR010000068">
    <property type="protein sequence ID" value="GAA2155360.1"/>
    <property type="molecule type" value="Genomic_DNA"/>
</dbReference>
<evidence type="ECO:0008006" key="4">
    <source>
        <dbReference type="Google" id="ProtNLM"/>
    </source>
</evidence>
<keyword evidence="1" id="KW-0472">Membrane</keyword>
<accession>A0ABN3A7G5</accession>
<organism evidence="2 3">
    <name type="scientific">Actinomadura napierensis</name>
    <dbReference type="NCBI Taxonomy" id="267854"/>
    <lineage>
        <taxon>Bacteria</taxon>
        <taxon>Bacillati</taxon>
        <taxon>Actinomycetota</taxon>
        <taxon>Actinomycetes</taxon>
        <taxon>Streptosporangiales</taxon>
        <taxon>Thermomonosporaceae</taxon>
        <taxon>Actinomadura</taxon>
    </lineage>
</organism>
<dbReference type="Proteomes" id="UP001501020">
    <property type="component" value="Unassembled WGS sequence"/>
</dbReference>
<keyword evidence="1" id="KW-0812">Transmembrane</keyword>
<evidence type="ECO:0000313" key="3">
    <source>
        <dbReference type="Proteomes" id="UP001501020"/>
    </source>
</evidence>
<feature type="transmembrane region" description="Helical" evidence="1">
    <location>
        <begin position="21"/>
        <end position="41"/>
    </location>
</feature>
<sequence length="154" mass="17217">MSILAVKGGREMACEHKLQKSYRPALVSFWTTGAVLIVAMVTAAGVAISVADLIFLVLALPFAFNAWRFHRESVEREHDGVLLRRMRSRRILWSQVSELKIGQGVTGRRVVVMLRSGRTVALPVPRDLGPLKERAFGEKAATLVSWHRESQARL</sequence>
<reference evidence="2 3" key="1">
    <citation type="journal article" date="2019" name="Int. J. Syst. Evol. Microbiol.">
        <title>The Global Catalogue of Microorganisms (GCM) 10K type strain sequencing project: providing services to taxonomists for standard genome sequencing and annotation.</title>
        <authorList>
            <consortium name="The Broad Institute Genomics Platform"/>
            <consortium name="The Broad Institute Genome Sequencing Center for Infectious Disease"/>
            <person name="Wu L."/>
            <person name="Ma J."/>
        </authorList>
    </citation>
    <scope>NUCLEOTIDE SEQUENCE [LARGE SCALE GENOMIC DNA]</scope>
    <source>
        <strain evidence="2 3">JCM 13850</strain>
    </source>
</reference>
<comment type="caution">
    <text evidence="2">The sequence shown here is derived from an EMBL/GenBank/DDBJ whole genome shotgun (WGS) entry which is preliminary data.</text>
</comment>
<evidence type="ECO:0000313" key="2">
    <source>
        <dbReference type="EMBL" id="GAA2155360.1"/>
    </source>
</evidence>
<gene>
    <name evidence="2" type="ORF">GCM10009727_63200</name>
</gene>
<evidence type="ECO:0000256" key="1">
    <source>
        <dbReference type="SAM" id="Phobius"/>
    </source>
</evidence>
<protein>
    <recommendedName>
        <fullName evidence="4">PH domain-containing protein</fullName>
    </recommendedName>
</protein>